<dbReference type="Gene3D" id="3.40.50.720">
    <property type="entry name" value="NAD(P)-binding Rossmann-like Domain"/>
    <property type="match status" value="1"/>
</dbReference>
<evidence type="ECO:0000256" key="1">
    <source>
        <dbReference type="ARBA" id="ARBA00023002"/>
    </source>
</evidence>
<feature type="transmembrane region" description="Helical" evidence="6">
    <location>
        <begin position="6"/>
        <end position="25"/>
    </location>
</feature>
<dbReference type="InterPro" id="IPR001557">
    <property type="entry name" value="L-lactate/malate_DH"/>
</dbReference>
<reference evidence="9 10" key="1">
    <citation type="submission" date="2020-08" db="EMBL/GenBank/DDBJ databases">
        <title>Genomic Encyclopedia of Type Strains, Phase IV (KMG-IV): sequencing the most valuable type-strain genomes for metagenomic binning, comparative biology and taxonomic classification.</title>
        <authorList>
            <person name="Goeker M."/>
        </authorList>
    </citation>
    <scope>NUCLEOTIDE SEQUENCE [LARGE SCALE GENOMIC DNA]</scope>
    <source>
        <strain evidence="9 10">YC6886</strain>
    </source>
</reference>
<feature type="binding site" evidence="4">
    <location>
        <begin position="7"/>
        <end position="12"/>
    </location>
    <ligand>
        <name>NAD(+)</name>
        <dbReference type="ChEBI" id="CHEBI:57540"/>
    </ligand>
</feature>
<organism evidence="9 10">
    <name type="scientific">Haloferula luteola</name>
    <dbReference type="NCBI Taxonomy" id="595692"/>
    <lineage>
        <taxon>Bacteria</taxon>
        <taxon>Pseudomonadati</taxon>
        <taxon>Verrucomicrobiota</taxon>
        <taxon>Verrucomicrobiia</taxon>
        <taxon>Verrucomicrobiales</taxon>
        <taxon>Verrucomicrobiaceae</taxon>
        <taxon>Haloferula</taxon>
    </lineage>
</organism>
<dbReference type="PANTHER" id="PTHR43128:SF16">
    <property type="entry name" value="L-LACTATE DEHYDROGENASE"/>
    <property type="match status" value="1"/>
</dbReference>
<comment type="similarity">
    <text evidence="5">Belongs to the LDH/MDH superfamily.</text>
</comment>
<dbReference type="InterPro" id="IPR015955">
    <property type="entry name" value="Lactate_DH/Glyco_Ohase_4_C"/>
</dbReference>
<dbReference type="Gene3D" id="3.90.110.10">
    <property type="entry name" value="Lactate dehydrogenase/glycoside hydrolase, family 4, C-terminal"/>
    <property type="match status" value="1"/>
</dbReference>
<gene>
    <name evidence="9" type="ORF">HNR46_000276</name>
</gene>
<keyword evidence="6" id="KW-0812">Transmembrane</keyword>
<evidence type="ECO:0000256" key="5">
    <source>
        <dbReference type="RuleBase" id="RU003369"/>
    </source>
</evidence>
<proteinExistence type="inferred from homology"/>
<dbReference type="SUPFAM" id="SSF51735">
    <property type="entry name" value="NAD(P)-binding Rossmann-fold domains"/>
    <property type="match status" value="1"/>
</dbReference>
<evidence type="ECO:0000256" key="2">
    <source>
        <dbReference type="ARBA" id="ARBA00023027"/>
    </source>
</evidence>
<evidence type="ECO:0000256" key="6">
    <source>
        <dbReference type="SAM" id="Phobius"/>
    </source>
</evidence>
<evidence type="ECO:0000256" key="3">
    <source>
        <dbReference type="PIRSR" id="PIRSR000102-1"/>
    </source>
</evidence>
<dbReference type="PANTHER" id="PTHR43128">
    <property type="entry name" value="L-2-HYDROXYCARBOXYLATE DEHYDROGENASE (NAD(P)(+))"/>
    <property type="match status" value="1"/>
</dbReference>
<feature type="binding site" evidence="4">
    <location>
        <position position="94"/>
    </location>
    <ligand>
        <name>NAD(+)</name>
        <dbReference type="ChEBI" id="CHEBI:57540"/>
    </ligand>
</feature>
<dbReference type="Pfam" id="PF02866">
    <property type="entry name" value="Ldh_1_C"/>
    <property type="match status" value="1"/>
</dbReference>
<keyword evidence="2 4" id="KW-0520">NAD</keyword>
<evidence type="ECO:0000313" key="9">
    <source>
        <dbReference type="EMBL" id="MBB5350055.1"/>
    </source>
</evidence>
<dbReference type="EC" id="1.1.1.27" evidence="9"/>
<dbReference type="Proteomes" id="UP000557717">
    <property type="component" value="Unassembled WGS sequence"/>
</dbReference>
<accession>A0A840UWF1</accession>
<dbReference type="PIRSF" id="PIRSF000102">
    <property type="entry name" value="Lac_mal_DH"/>
    <property type="match status" value="1"/>
</dbReference>
<keyword evidence="6" id="KW-1133">Transmembrane helix</keyword>
<feature type="domain" description="Lactate/malate dehydrogenase C-terminal" evidence="8">
    <location>
        <begin position="144"/>
        <end position="300"/>
    </location>
</feature>
<keyword evidence="1 5" id="KW-0560">Oxidoreductase</keyword>
<dbReference type="SUPFAM" id="SSF56327">
    <property type="entry name" value="LDH C-terminal domain-like"/>
    <property type="match status" value="1"/>
</dbReference>
<dbReference type="GO" id="GO:0006089">
    <property type="term" value="P:lactate metabolic process"/>
    <property type="evidence" value="ECO:0007669"/>
    <property type="project" value="TreeGrafter"/>
</dbReference>
<comment type="caution">
    <text evidence="9">The sequence shown here is derived from an EMBL/GenBank/DDBJ whole genome shotgun (WGS) entry which is preliminary data.</text>
</comment>
<dbReference type="GO" id="GO:0004459">
    <property type="term" value="F:L-lactate dehydrogenase (NAD+) activity"/>
    <property type="evidence" value="ECO:0007669"/>
    <property type="project" value="UniProtKB-EC"/>
</dbReference>
<sequence length="316" mass="34305">MKVTIIGPGAVGMVLAYTLVLRAIAREVVLVGRNRAKAEGEALDLMHAQTFLEVPVKVRAGEIEDAEGSEVVVVCASVPMGKEFSNRNELLRGNVELMQALLPRLGRVAPAAKLLMVSNPVDALTWWAKELTGFPAERVMGTGTLVDSVRLRELLSETIGIHPQDLRTYILGEHGDHQFAALSVAGVGGERIDDTVERRGLFERAKFGGFEVFSKKGNTSYTVGLAAAYIVKSILMDERRTMPVSVQVKGYLGVDEVYLSLPVVIGRNGIERYLYPELNDEERQSFLRAAAAVNSAIQEIRSSCLEGVAPSPCPLG</sequence>
<dbReference type="AlphaFoldDB" id="A0A840UWF1"/>
<feature type="binding site" evidence="4">
    <location>
        <begin position="117"/>
        <end position="119"/>
    </location>
    <ligand>
        <name>NAD(+)</name>
        <dbReference type="ChEBI" id="CHEBI:57540"/>
    </ligand>
</feature>
<dbReference type="InterPro" id="IPR036291">
    <property type="entry name" value="NAD(P)-bd_dom_sf"/>
</dbReference>
<evidence type="ECO:0000256" key="4">
    <source>
        <dbReference type="PIRSR" id="PIRSR000102-3"/>
    </source>
</evidence>
<keyword evidence="6" id="KW-0472">Membrane</keyword>
<feature type="domain" description="Lactate/malate dehydrogenase N-terminal" evidence="7">
    <location>
        <begin position="1"/>
        <end position="141"/>
    </location>
</feature>
<evidence type="ECO:0000313" key="10">
    <source>
        <dbReference type="Proteomes" id="UP000557717"/>
    </source>
</evidence>
<keyword evidence="10" id="KW-1185">Reference proteome</keyword>
<feature type="active site" description="Proton acceptor" evidence="3">
    <location>
        <position position="174"/>
    </location>
</feature>
<protein>
    <submittedName>
        <fullName evidence="9">L-lactate dehydrogenase</fullName>
        <ecNumber evidence="9">1.1.1.27</ecNumber>
    </submittedName>
</protein>
<dbReference type="PRINTS" id="PR00086">
    <property type="entry name" value="LLDHDRGNASE"/>
</dbReference>
<evidence type="ECO:0000259" key="8">
    <source>
        <dbReference type="Pfam" id="PF02866"/>
    </source>
</evidence>
<dbReference type="RefSeq" id="WP_184015055.1">
    <property type="nucleotide sequence ID" value="NZ_JACHFD010000001.1"/>
</dbReference>
<evidence type="ECO:0000259" key="7">
    <source>
        <dbReference type="Pfam" id="PF00056"/>
    </source>
</evidence>
<dbReference type="EMBL" id="JACHFD010000001">
    <property type="protein sequence ID" value="MBB5350055.1"/>
    <property type="molecule type" value="Genomic_DNA"/>
</dbReference>
<name>A0A840UWF1_9BACT</name>
<dbReference type="InterPro" id="IPR022383">
    <property type="entry name" value="Lactate/malate_DH_C"/>
</dbReference>
<dbReference type="Pfam" id="PF00056">
    <property type="entry name" value="Ldh_1_N"/>
    <property type="match status" value="1"/>
</dbReference>
<dbReference type="InterPro" id="IPR001236">
    <property type="entry name" value="Lactate/malate_DH_N"/>
</dbReference>